<evidence type="ECO:0000256" key="1">
    <source>
        <dbReference type="SAM" id="MobiDB-lite"/>
    </source>
</evidence>
<sequence length="112" mass="12391">MPAWTVYPDAGVNIKVYPERQTIKQGQEVVFRCRDEGTRRSQVKWTRPDDSPLPPQSTDARGRLTMPNVQPDHGGVYLCKAVGVQASTSGAQKAAFLTVQPCKYPDYCAPIP</sequence>
<proteinExistence type="predicted"/>
<dbReference type="SUPFAM" id="SSF48726">
    <property type="entry name" value="Immunoglobulin"/>
    <property type="match status" value="1"/>
</dbReference>
<dbReference type="InterPro" id="IPR003599">
    <property type="entry name" value="Ig_sub"/>
</dbReference>
<dbReference type="InterPro" id="IPR007110">
    <property type="entry name" value="Ig-like_dom"/>
</dbReference>
<dbReference type="SMART" id="SM00409">
    <property type="entry name" value="IG"/>
    <property type="match status" value="1"/>
</dbReference>
<accession>A0A9D4SW24</accession>
<dbReference type="EMBL" id="JABSTV010001250">
    <property type="protein sequence ID" value="KAH7955611.1"/>
    <property type="molecule type" value="Genomic_DNA"/>
</dbReference>
<feature type="region of interest" description="Disordered" evidence="1">
    <location>
        <begin position="36"/>
        <end position="63"/>
    </location>
</feature>
<gene>
    <name evidence="3" type="ORF">HPB52_001863</name>
</gene>
<reference evidence="3" key="1">
    <citation type="journal article" date="2020" name="Cell">
        <title>Large-Scale Comparative Analyses of Tick Genomes Elucidate Their Genetic Diversity and Vector Capacities.</title>
        <authorList>
            <consortium name="Tick Genome and Microbiome Consortium (TIGMIC)"/>
            <person name="Jia N."/>
            <person name="Wang J."/>
            <person name="Shi W."/>
            <person name="Du L."/>
            <person name="Sun Y."/>
            <person name="Zhan W."/>
            <person name="Jiang J.F."/>
            <person name="Wang Q."/>
            <person name="Zhang B."/>
            <person name="Ji P."/>
            <person name="Bell-Sakyi L."/>
            <person name="Cui X.M."/>
            <person name="Yuan T.T."/>
            <person name="Jiang B.G."/>
            <person name="Yang W.F."/>
            <person name="Lam T.T."/>
            <person name="Chang Q.C."/>
            <person name="Ding S.J."/>
            <person name="Wang X.J."/>
            <person name="Zhu J.G."/>
            <person name="Ruan X.D."/>
            <person name="Zhao L."/>
            <person name="Wei J.T."/>
            <person name="Ye R.Z."/>
            <person name="Que T.C."/>
            <person name="Du C.H."/>
            <person name="Zhou Y.H."/>
            <person name="Cheng J.X."/>
            <person name="Dai P.F."/>
            <person name="Guo W.B."/>
            <person name="Han X.H."/>
            <person name="Huang E.J."/>
            <person name="Li L.F."/>
            <person name="Wei W."/>
            <person name="Gao Y.C."/>
            <person name="Liu J.Z."/>
            <person name="Shao H.Z."/>
            <person name="Wang X."/>
            <person name="Wang C.C."/>
            <person name="Yang T.C."/>
            <person name="Huo Q.B."/>
            <person name="Li W."/>
            <person name="Chen H.Y."/>
            <person name="Chen S.E."/>
            <person name="Zhou L.G."/>
            <person name="Ni X.B."/>
            <person name="Tian J.H."/>
            <person name="Sheng Y."/>
            <person name="Liu T."/>
            <person name="Pan Y.S."/>
            <person name="Xia L.Y."/>
            <person name="Li J."/>
            <person name="Zhao F."/>
            <person name="Cao W.C."/>
        </authorList>
    </citation>
    <scope>NUCLEOTIDE SEQUENCE</scope>
    <source>
        <strain evidence="3">Rsan-2018</strain>
    </source>
</reference>
<dbReference type="InterPro" id="IPR013783">
    <property type="entry name" value="Ig-like_fold"/>
</dbReference>
<protein>
    <recommendedName>
        <fullName evidence="2">Ig-like domain-containing protein</fullName>
    </recommendedName>
</protein>
<dbReference type="SMART" id="SM00408">
    <property type="entry name" value="IGc2"/>
    <property type="match status" value="1"/>
</dbReference>
<reference evidence="3" key="2">
    <citation type="submission" date="2021-09" db="EMBL/GenBank/DDBJ databases">
        <authorList>
            <person name="Jia N."/>
            <person name="Wang J."/>
            <person name="Shi W."/>
            <person name="Du L."/>
            <person name="Sun Y."/>
            <person name="Zhan W."/>
            <person name="Jiang J."/>
            <person name="Wang Q."/>
            <person name="Zhang B."/>
            <person name="Ji P."/>
            <person name="Sakyi L.B."/>
            <person name="Cui X."/>
            <person name="Yuan T."/>
            <person name="Jiang B."/>
            <person name="Yang W."/>
            <person name="Lam T.T.-Y."/>
            <person name="Chang Q."/>
            <person name="Ding S."/>
            <person name="Wang X."/>
            <person name="Zhu J."/>
            <person name="Ruan X."/>
            <person name="Zhao L."/>
            <person name="Wei J."/>
            <person name="Que T."/>
            <person name="Du C."/>
            <person name="Cheng J."/>
            <person name="Dai P."/>
            <person name="Han X."/>
            <person name="Huang E."/>
            <person name="Gao Y."/>
            <person name="Liu J."/>
            <person name="Shao H."/>
            <person name="Ye R."/>
            <person name="Li L."/>
            <person name="Wei W."/>
            <person name="Wang X."/>
            <person name="Wang C."/>
            <person name="Huo Q."/>
            <person name="Li W."/>
            <person name="Guo W."/>
            <person name="Chen H."/>
            <person name="Chen S."/>
            <person name="Zhou L."/>
            <person name="Zhou L."/>
            <person name="Ni X."/>
            <person name="Tian J."/>
            <person name="Zhou Y."/>
            <person name="Sheng Y."/>
            <person name="Liu T."/>
            <person name="Pan Y."/>
            <person name="Xia L."/>
            <person name="Li J."/>
            <person name="Zhao F."/>
            <person name="Cao W."/>
        </authorList>
    </citation>
    <scope>NUCLEOTIDE SEQUENCE</scope>
    <source>
        <strain evidence="3">Rsan-2018</strain>
        <tissue evidence="3">Larvae</tissue>
    </source>
</reference>
<dbReference type="InterPro" id="IPR003598">
    <property type="entry name" value="Ig_sub2"/>
</dbReference>
<evidence type="ECO:0000313" key="4">
    <source>
        <dbReference type="Proteomes" id="UP000821837"/>
    </source>
</evidence>
<name>A0A9D4SW24_RHISA</name>
<organism evidence="3 4">
    <name type="scientific">Rhipicephalus sanguineus</name>
    <name type="common">Brown dog tick</name>
    <name type="synonym">Ixodes sanguineus</name>
    <dbReference type="NCBI Taxonomy" id="34632"/>
    <lineage>
        <taxon>Eukaryota</taxon>
        <taxon>Metazoa</taxon>
        <taxon>Ecdysozoa</taxon>
        <taxon>Arthropoda</taxon>
        <taxon>Chelicerata</taxon>
        <taxon>Arachnida</taxon>
        <taxon>Acari</taxon>
        <taxon>Parasitiformes</taxon>
        <taxon>Ixodida</taxon>
        <taxon>Ixodoidea</taxon>
        <taxon>Ixodidae</taxon>
        <taxon>Rhipicephalinae</taxon>
        <taxon>Rhipicephalus</taxon>
        <taxon>Rhipicephalus</taxon>
    </lineage>
</organism>
<evidence type="ECO:0000259" key="2">
    <source>
        <dbReference type="PROSITE" id="PS50835"/>
    </source>
</evidence>
<evidence type="ECO:0000313" key="3">
    <source>
        <dbReference type="EMBL" id="KAH7955611.1"/>
    </source>
</evidence>
<dbReference type="InterPro" id="IPR036179">
    <property type="entry name" value="Ig-like_dom_sf"/>
</dbReference>
<dbReference type="Pfam" id="PF13927">
    <property type="entry name" value="Ig_3"/>
    <property type="match status" value="1"/>
</dbReference>
<keyword evidence="4" id="KW-1185">Reference proteome</keyword>
<dbReference type="VEuPathDB" id="VectorBase:RSAN_057315"/>
<dbReference type="Proteomes" id="UP000821837">
    <property type="component" value="Unassembled WGS sequence"/>
</dbReference>
<comment type="caution">
    <text evidence="3">The sequence shown here is derived from an EMBL/GenBank/DDBJ whole genome shotgun (WGS) entry which is preliminary data.</text>
</comment>
<feature type="domain" description="Ig-like" evidence="2">
    <location>
        <begin position="2"/>
        <end position="98"/>
    </location>
</feature>
<dbReference type="AlphaFoldDB" id="A0A9D4SW24"/>
<dbReference type="Gene3D" id="2.60.40.10">
    <property type="entry name" value="Immunoglobulins"/>
    <property type="match status" value="1"/>
</dbReference>
<dbReference type="PROSITE" id="PS50835">
    <property type="entry name" value="IG_LIKE"/>
    <property type="match status" value="1"/>
</dbReference>